<reference evidence="1" key="1">
    <citation type="submission" date="2015-04" db="UniProtKB">
        <authorList>
            <consortium name="EnsemblPlants"/>
        </authorList>
    </citation>
    <scope>IDENTIFICATION</scope>
</reference>
<protein>
    <submittedName>
        <fullName evidence="1">Uncharacterized protein</fullName>
    </submittedName>
</protein>
<dbReference type="Gramene" id="OPUNC01G14930.1">
    <property type="protein sequence ID" value="OPUNC01G14930.1"/>
    <property type="gene ID" value="OPUNC01G14930"/>
</dbReference>
<dbReference type="EnsemblPlants" id="OPUNC01G14930.1">
    <property type="protein sequence ID" value="OPUNC01G14930.1"/>
    <property type="gene ID" value="OPUNC01G14930"/>
</dbReference>
<keyword evidence="2" id="KW-1185">Reference proteome</keyword>
<dbReference type="AlphaFoldDB" id="A0A0E0JID2"/>
<dbReference type="HOGENOM" id="CLU_2835598_0_0_1"/>
<organism evidence="1">
    <name type="scientific">Oryza punctata</name>
    <name type="common">Red rice</name>
    <dbReference type="NCBI Taxonomy" id="4537"/>
    <lineage>
        <taxon>Eukaryota</taxon>
        <taxon>Viridiplantae</taxon>
        <taxon>Streptophyta</taxon>
        <taxon>Embryophyta</taxon>
        <taxon>Tracheophyta</taxon>
        <taxon>Spermatophyta</taxon>
        <taxon>Magnoliopsida</taxon>
        <taxon>Liliopsida</taxon>
        <taxon>Poales</taxon>
        <taxon>Poaceae</taxon>
        <taxon>BOP clade</taxon>
        <taxon>Oryzoideae</taxon>
        <taxon>Oryzeae</taxon>
        <taxon>Oryzinae</taxon>
        <taxon>Oryza</taxon>
    </lineage>
</organism>
<proteinExistence type="predicted"/>
<sequence>MAAGSLCRAAHVQHTVARCGGEEKKASLKAMLDALHPRLLVMAALKTNGIGVLQLDASSVALNSQD</sequence>
<accession>A0A0E0JID2</accession>
<evidence type="ECO:0000313" key="1">
    <source>
        <dbReference type="EnsemblPlants" id="OPUNC01G14930.1"/>
    </source>
</evidence>
<evidence type="ECO:0000313" key="2">
    <source>
        <dbReference type="Proteomes" id="UP000026962"/>
    </source>
</evidence>
<dbReference type="Proteomes" id="UP000026962">
    <property type="component" value="Chromosome 1"/>
</dbReference>
<name>A0A0E0JID2_ORYPU</name>
<reference evidence="1" key="2">
    <citation type="submission" date="2018-05" db="EMBL/GenBank/DDBJ databases">
        <title>OpunRS2 (Oryza punctata Reference Sequence Version 2).</title>
        <authorList>
            <person name="Zhang J."/>
            <person name="Kudrna D."/>
            <person name="Lee S."/>
            <person name="Talag J."/>
            <person name="Welchert J."/>
            <person name="Wing R.A."/>
        </authorList>
    </citation>
    <scope>NUCLEOTIDE SEQUENCE [LARGE SCALE GENOMIC DNA]</scope>
</reference>